<accession>A0A1B9GMC3</accession>
<keyword evidence="3" id="KW-1185">Reference proteome</keyword>
<sequence>MSKDTAPSLLEALGDLEPLIRGIFENETITAQEAQAVIKSMDAVRLVAKIQREGVRKKRKGQEKAELNALMREADELGVNLCNSADEIRVKLEKSPEISEKHRNHLMAAVWHTALRLVHFSTPRKAGLALSIRLLSVVSQTMEALIDAGDVRAAEESALIGAEALENAPANHSELSTPDIHQRDDAEIGFLMARSKLAVFDQNDTLALEFLRQASKVPRVLTEDQAILLVERYLSLVEMKEESSQGKTQECLAIPPTVWLEHALSMAQDFTNGGQSDNLRLLQVSLDFPKYELHVSLTGTATAREILKRAGHDKEQLARAATLLESIEGLNSECTGVSAESMYEARILKIQVLKNQKSSEGAMRHAFDDLIKGLDLTEDNLNEVFAHLRALTTEYPDLPLSITQTFLNFASNRVARDQQAILDRILYEGILLARALSKSQPRAAIQSVSMMCEVALARGGGETAGEERVLLTACQTLLWNLGATAEKKPSRLSGEAAEWYLLAGHPGFSVLGTDHTPRKSALSHISTKNIPAALELLDKCPQDQASTFYLYFLAAVERNDAEAARRAIENMVTCLDVDGRHLLLITSLAEREGSHSFLVVALQGLLGTMKRPHSNCLVKAELIDIIRQNPLARLIEYLQTAAEALQEEVKRYSEQLEGIIWLYKSAYNTAMKGIDEGVSTDLLGDMFDLSARLMDAHAQIEGDLGYDTAFQIDRSGAMFACFCGKLFHYRDLPAGEAKVRKIWNLRVLAKIDFTCGVRQSRLLAQLLNYLPACQQAIPSLPSSHPQAAEMGSRANLEALYYLELLCEAQSWKEVDAQLKSEYPDCPMEIVYCALDKLLELCLISNAADVVRFSRWTRSIITLILDRGPSATQDDLMFFFEKVTHVLASPIGSKAYPQDELEWLLATAWNKSLHSSQHGQLQDALKWCELALDLNDFTSQPIRNRESLRAHQAKLTNELRYGYEYARPRQIEYH</sequence>
<evidence type="ECO:0008006" key="4">
    <source>
        <dbReference type="Google" id="ProtNLM"/>
    </source>
</evidence>
<name>A0A1B9GMC3_9TREE</name>
<organism evidence="2 3">
    <name type="scientific">Kwoniella heveanensis BCC8398</name>
    <dbReference type="NCBI Taxonomy" id="1296120"/>
    <lineage>
        <taxon>Eukaryota</taxon>
        <taxon>Fungi</taxon>
        <taxon>Dikarya</taxon>
        <taxon>Basidiomycota</taxon>
        <taxon>Agaricomycotina</taxon>
        <taxon>Tremellomycetes</taxon>
        <taxon>Tremellales</taxon>
        <taxon>Cryptococcaceae</taxon>
        <taxon>Kwoniella</taxon>
    </lineage>
</organism>
<evidence type="ECO:0000313" key="2">
    <source>
        <dbReference type="EMBL" id="OCF32177.1"/>
    </source>
</evidence>
<dbReference type="PANTHER" id="PTHR40375">
    <property type="entry name" value="SPORULATION-SPECIFIC PROTEIN 22"/>
    <property type="match status" value="1"/>
</dbReference>
<dbReference type="InterPro" id="IPR013940">
    <property type="entry name" value="Spo22/ZIP4/TEX11"/>
</dbReference>
<dbReference type="Pfam" id="PF08631">
    <property type="entry name" value="SPO22"/>
    <property type="match status" value="1"/>
</dbReference>
<dbReference type="GO" id="GO:0090173">
    <property type="term" value="P:regulation of synaptonemal complex assembly"/>
    <property type="evidence" value="ECO:0007669"/>
    <property type="project" value="InterPro"/>
</dbReference>
<dbReference type="InterPro" id="IPR039057">
    <property type="entry name" value="Spo22/ZIP4"/>
</dbReference>
<keyword evidence="1" id="KW-0469">Meiosis</keyword>
<dbReference type="OrthoDB" id="65716at2759"/>
<dbReference type="EMBL" id="KI669510">
    <property type="protein sequence ID" value="OCF32177.1"/>
    <property type="molecule type" value="Genomic_DNA"/>
</dbReference>
<evidence type="ECO:0000256" key="1">
    <source>
        <dbReference type="ARBA" id="ARBA00023254"/>
    </source>
</evidence>
<proteinExistence type="predicted"/>
<dbReference type="Proteomes" id="UP000092666">
    <property type="component" value="Unassembled WGS sequence"/>
</dbReference>
<dbReference type="GO" id="GO:0051321">
    <property type="term" value="P:meiotic cell cycle"/>
    <property type="evidence" value="ECO:0007669"/>
    <property type="project" value="UniProtKB-KW"/>
</dbReference>
<evidence type="ECO:0000313" key="3">
    <source>
        <dbReference type="Proteomes" id="UP000092666"/>
    </source>
</evidence>
<protein>
    <recommendedName>
        <fullName evidence="4">Protein ZIP4 homolog</fullName>
    </recommendedName>
</protein>
<reference evidence="2 3" key="1">
    <citation type="submission" date="2013-07" db="EMBL/GenBank/DDBJ databases">
        <title>The Genome Sequence of Cryptococcus heveanensis BCC8398.</title>
        <authorList>
            <consortium name="The Broad Institute Genome Sequencing Platform"/>
            <person name="Cuomo C."/>
            <person name="Litvintseva A."/>
            <person name="Chen Y."/>
            <person name="Heitman J."/>
            <person name="Sun S."/>
            <person name="Springer D."/>
            <person name="Dromer F."/>
            <person name="Young S.K."/>
            <person name="Zeng Q."/>
            <person name="Gargeya S."/>
            <person name="Fitzgerald M."/>
            <person name="Abouelleil A."/>
            <person name="Alvarado L."/>
            <person name="Berlin A.M."/>
            <person name="Chapman S.B."/>
            <person name="Dewar J."/>
            <person name="Goldberg J."/>
            <person name="Griggs A."/>
            <person name="Gujja S."/>
            <person name="Hansen M."/>
            <person name="Howarth C."/>
            <person name="Imamovic A."/>
            <person name="Larimer J."/>
            <person name="McCowan C."/>
            <person name="Murphy C."/>
            <person name="Pearson M."/>
            <person name="Priest M."/>
            <person name="Roberts A."/>
            <person name="Saif S."/>
            <person name="Shea T."/>
            <person name="Sykes S."/>
            <person name="Wortman J."/>
            <person name="Nusbaum C."/>
            <person name="Birren B."/>
        </authorList>
    </citation>
    <scope>NUCLEOTIDE SEQUENCE [LARGE SCALE GENOMIC DNA]</scope>
    <source>
        <strain evidence="2 3">BCC8398</strain>
    </source>
</reference>
<dbReference type="STRING" id="1296120.A0A1B9GMC3"/>
<dbReference type="PANTHER" id="PTHR40375:SF2">
    <property type="entry name" value="SPORULATION-SPECIFIC PROTEIN 22"/>
    <property type="match status" value="1"/>
</dbReference>
<gene>
    <name evidence="2" type="ORF">I316_06091</name>
</gene>
<dbReference type="AlphaFoldDB" id="A0A1B9GMC3"/>
<reference evidence="3" key="2">
    <citation type="submission" date="2013-12" db="EMBL/GenBank/DDBJ databases">
        <title>Evolution of pathogenesis and genome organization in the Tremellales.</title>
        <authorList>
            <person name="Cuomo C."/>
            <person name="Litvintseva A."/>
            <person name="Heitman J."/>
            <person name="Chen Y."/>
            <person name="Sun S."/>
            <person name="Springer D."/>
            <person name="Dromer F."/>
            <person name="Young S."/>
            <person name="Zeng Q."/>
            <person name="Chapman S."/>
            <person name="Gujja S."/>
            <person name="Saif S."/>
            <person name="Birren B."/>
        </authorList>
    </citation>
    <scope>NUCLEOTIDE SEQUENCE [LARGE SCALE GENOMIC DNA]</scope>
    <source>
        <strain evidence="3">BCC8398</strain>
    </source>
</reference>